<gene>
    <name evidence="2" type="ORF">DHEL01_v208906</name>
</gene>
<dbReference type="EMBL" id="MAVT02000945">
    <property type="protein sequence ID" value="POS72697.1"/>
    <property type="molecule type" value="Genomic_DNA"/>
</dbReference>
<proteinExistence type="predicted"/>
<dbReference type="OrthoDB" id="5244248at2759"/>
<protein>
    <submittedName>
        <fullName evidence="2">Uncharacterized protein</fullName>
    </submittedName>
</protein>
<evidence type="ECO:0000313" key="3">
    <source>
        <dbReference type="Proteomes" id="UP000094444"/>
    </source>
</evidence>
<dbReference type="Proteomes" id="UP000094444">
    <property type="component" value="Unassembled WGS sequence"/>
</dbReference>
<keyword evidence="3" id="KW-1185">Reference proteome</keyword>
<organism evidence="2 3">
    <name type="scientific">Diaporthe helianthi</name>
    <dbReference type="NCBI Taxonomy" id="158607"/>
    <lineage>
        <taxon>Eukaryota</taxon>
        <taxon>Fungi</taxon>
        <taxon>Dikarya</taxon>
        <taxon>Ascomycota</taxon>
        <taxon>Pezizomycotina</taxon>
        <taxon>Sordariomycetes</taxon>
        <taxon>Sordariomycetidae</taxon>
        <taxon>Diaporthales</taxon>
        <taxon>Diaporthaceae</taxon>
        <taxon>Diaporthe</taxon>
    </lineage>
</organism>
<feature type="region of interest" description="Disordered" evidence="1">
    <location>
        <begin position="294"/>
        <end position="315"/>
    </location>
</feature>
<evidence type="ECO:0000313" key="2">
    <source>
        <dbReference type="EMBL" id="POS72697.1"/>
    </source>
</evidence>
<sequence>MPLNVLILPKTDAVEAARAATTRVRVPTDALVLHVFCDASHKNGNYIRKTSSQAALAVVVNTWPPKASTYQRTSKACFITSNDPKDSSVTAEAFALAEGVHVAIDQRFQHIVDIIELKARDLQRLRQNVSVQFVWCPEECVEPHKTADEMSKRVRISGGSGTQSKALYLFRRLPYGAIQSALEQPHTDISQSEVKQSTDACVPATADGYDMIRSAVLQLSAACKEMELAAIKLQEMADILAMQDQTKNEIHNSESQDNDSAGKVYEREDHCVEYEGQDPEQNGIFNEDEDRFYDAQEPGDREGGEVDGEFAMAGDSVGRPSRMRALWNWVRGRPLL</sequence>
<accession>A0A2P5HR37</accession>
<evidence type="ECO:0000256" key="1">
    <source>
        <dbReference type="SAM" id="MobiDB-lite"/>
    </source>
</evidence>
<dbReference type="AlphaFoldDB" id="A0A2P5HR37"/>
<comment type="caution">
    <text evidence="2">The sequence shown here is derived from an EMBL/GenBank/DDBJ whole genome shotgun (WGS) entry which is preliminary data.</text>
</comment>
<dbReference type="InParanoid" id="A0A2P5HR37"/>
<name>A0A2P5HR37_DIAHE</name>
<feature type="compositionally biased region" description="Basic and acidic residues" evidence="1">
    <location>
        <begin position="294"/>
        <end position="304"/>
    </location>
</feature>
<reference evidence="2" key="1">
    <citation type="submission" date="2017-09" db="EMBL/GenBank/DDBJ databases">
        <title>Polyketide synthases of a Diaporthe helianthi virulent isolate.</title>
        <authorList>
            <person name="Baroncelli R."/>
        </authorList>
    </citation>
    <scope>NUCLEOTIDE SEQUENCE [LARGE SCALE GENOMIC DNA]</scope>
    <source>
        <strain evidence="2">7/96</strain>
    </source>
</reference>